<sequence>MSTVALDRQQRWRSRLQDFGHHLQPPAPLLQPLKSPPSLPSIDIHPQAPSCFTPNVSPPGNSTARKIYSFPRVPPPVFIHSRSFVPLSEATQSFDREILRLDPVISQQISNLQRNSAQYNPCHSFLANRSPEIISADHPLDVFKQTVRSITKRSDSQDLTNSCKSKVNISHTSSCGTACTMHAQVSSGNLTVNVTGSSSTCHNKKGPAEDSLFKSERESVWQELGSESFNGAVTLVTKFPEIKPYSPPTSVYSYSYLPFPLIKTTNSSSVPKSLESYSCKVSATTAIALAANRQQSNNNYVSFYTSSITSGLRNACSKSDSNLCPLRSSTKSDPVDIPKESQTLTVHCYSPREGSLAVKSREESLTTEEDSSSLDSGQESSESFSRDPSLKSRKKKHVVHKQQDLLLSQETTFSPAGEILKMDVENQDVRLGVPYKKSNSKGSIGGNNHGTAFCIRRRLIDDEGYIRRAACLCVNKEETQVGLFILLIAAFLCSL</sequence>
<comment type="caution">
    <text evidence="2">The sequence shown here is derived from an EMBL/GenBank/DDBJ whole genome shotgun (WGS) entry which is preliminary data.</text>
</comment>
<feature type="compositionally biased region" description="Low complexity" evidence="1">
    <location>
        <begin position="373"/>
        <end position="383"/>
    </location>
</feature>
<dbReference type="EMBL" id="JAXCGZ010000374">
    <property type="protein sequence ID" value="KAK7086104.1"/>
    <property type="molecule type" value="Genomic_DNA"/>
</dbReference>
<organism evidence="2 3">
    <name type="scientific">Halocaridina rubra</name>
    <name type="common">Hawaiian red shrimp</name>
    <dbReference type="NCBI Taxonomy" id="373956"/>
    <lineage>
        <taxon>Eukaryota</taxon>
        <taxon>Metazoa</taxon>
        <taxon>Ecdysozoa</taxon>
        <taxon>Arthropoda</taxon>
        <taxon>Crustacea</taxon>
        <taxon>Multicrustacea</taxon>
        <taxon>Malacostraca</taxon>
        <taxon>Eumalacostraca</taxon>
        <taxon>Eucarida</taxon>
        <taxon>Decapoda</taxon>
        <taxon>Pleocyemata</taxon>
        <taxon>Caridea</taxon>
        <taxon>Atyoidea</taxon>
        <taxon>Atyidae</taxon>
        <taxon>Halocaridina</taxon>
    </lineage>
</organism>
<name>A0AAN8XX26_HALRR</name>
<dbReference type="Proteomes" id="UP001381693">
    <property type="component" value="Unassembled WGS sequence"/>
</dbReference>
<evidence type="ECO:0000313" key="3">
    <source>
        <dbReference type="Proteomes" id="UP001381693"/>
    </source>
</evidence>
<keyword evidence="3" id="KW-1185">Reference proteome</keyword>
<reference evidence="2 3" key="1">
    <citation type="submission" date="2023-11" db="EMBL/GenBank/DDBJ databases">
        <title>Halocaridina rubra genome assembly.</title>
        <authorList>
            <person name="Smith C."/>
        </authorList>
    </citation>
    <scope>NUCLEOTIDE SEQUENCE [LARGE SCALE GENOMIC DNA]</scope>
    <source>
        <strain evidence="2">EP-1</strain>
        <tissue evidence="2">Whole</tissue>
    </source>
</reference>
<feature type="region of interest" description="Disordered" evidence="1">
    <location>
        <begin position="355"/>
        <end position="395"/>
    </location>
</feature>
<accession>A0AAN8XX26</accession>
<dbReference type="AlphaFoldDB" id="A0AAN8XX26"/>
<proteinExistence type="predicted"/>
<evidence type="ECO:0000313" key="2">
    <source>
        <dbReference type="EMBL" id="KAK7086104.1"/>
    </source>
</evidence>
<evidence type="ECO:0000256" key="1">
    <source>
        <dbReference type="SAM" id="MobiDB-lite"/>
    </source>
</evidence>
<feature type="compositionally biased region" description="Pro residues" evidence="1">
    <location>
        <begin position="25"/>
        <end position="39"/>
    </location>
</feature>
<gene>
    <name evidence="2" type="ORF">SK128_010809</name>
</gene>
<feature type="region of interest" description="Disordered" evidence="1">
    <location>
        <begin position="23"/>
        <end position="58"/>
    </location>
</feature>
<protein>
    <submittedName>
        <fullName evidence="2">Uncharacterized protein</fullName>
    </submittedName>
</protein>